<dbReference type="Gene3D" id="3.30.1460.50">
    <property type="match status" value="1"/>
</dbReference>
<evidence type="ECO:0000256" key="4">
    <source>
        <dbReference type="ARBA" id="ARBA00022490"/>
    </source>
</evidence>
<keyword evidence="6" id="KW-0653">Protein transport</keyword>
<organism evidence="8 9">
    <name type="scientific">Cryptosporidium andersoni</name>
    <dbReference type="NCBI Taxonomy" id="117008"/>
    <lineage>
        <taxon>Eukaryota</taxon>
        <taxon>Sar</taxon>
        <taxon>Alveolata</taxon>
        <taxon>Apicomplexa</taxon>
        <taxon>Conoidasida</taxon>
        <taxon>Coccidia</taxon>
        <taxon>Eucoccidiorida</taxon>
        <taxon>Eimeriorina</taxon>
        <taxon>Cryptosporidiidae</taxon>
        <taxon>Cryptosporidium</taxon>
    </lineage>
</organism>
<keyword evidence="9" id="KW-1185">Reference proteome</keyword>
<comment type="caution">
    <text evidence="8">The sequence shown here is derived from an EMBL/GenBank/DDBJ whole genome shotgun (WGS) entry which is preliminary data.</text>
</comment>
<dbReference type="GO" id="GO:0019776">
    <property type="term" value="F:Atg8-family ligase activity"/>
    <property type="evidence" value="ECO:0007669"/>
    <property type="project" value="TreeGrafter"/>
</dbReference>
<evidence type="ECO:0000313" key="9">
    <source>
        <dbReference type="Proteomes" id="UP000186804"/>
    </source>
</evidence>
<dbReference type="PANTHER" id="PTHR12866">
    <property type="entry name" value="UBIQUITIN-LIKE-CONJUGATING ENZYME ATG3"/>
    <property type="match status" value="1"/>
</dbReference>
<evidence type="ECO:0000313" key="8">
    <source>
        <dbReference type="EMBL" id="OII76999.1"/>
    </source>
</evidence>
<protein>
    <submittedName>
        <fullName evidence="8">Autophagocytosis associated protein</fullName>
    </submittedName>
</protein>
<dbReference type="GO" id="GO:0000422">
    <property type="term" value="P:autophagy of mitochondrion"/>
    <property type="evidence" value="ECO:0007669"/>
    <property type="project" value="TreeGrafter"/>
</dbReference>
<dbReference type="GO" id="GO:0000045">
    <property type="term" value="P:autophagosome assembly"/>
    <property type="evidence" value="ECO:0007669"/>
    <property type="project" value="TreeGrafter"/>
</dbReference>
<accession>A0A1J4MSF3</accession>
<gene>
    <name evidence="8" type="ORF">cand_023420</name>
</gene>
<sequence>MYSLQHRLAENIRSIISHFTPISQDSRFNSDGLISPSEFVDAGDYTTLQFPKWKWRSAEKGFEVPWLPKNKQYLYIQDVASRKRIKDIETTYNCNEYKKWIIAHEINSDDFHNTNYTDTNIQNNSVDIKLMSKLRTYDISITYDKYFQIPRMWLYGYNQDGIPLDPKEIVQDIMSEYTEKTITIDPHPCTGISCISIHPCKHSDIFKKIALRNRTPIKHEMAIVILLKFLSSVIPTIELDHTIDVNISL</sequence>
<dbReference type="GO" id="GO:0044804">
    <property type="term" value="P:nucleophagy"/>
    <property type="evidence" value="ECO:0007669"/>
    <property type="project" value="TreeGrafter"/>
</dbReference>
<proteinExistence type="inferred from homology"/>
<dbReference type="GeneID" id="92366526"/>
<dbReference type="VEuPathDB" id="CryptoDB:cand_023420"/>
<evidence type="ECO:0000256" key="5">
    <source>
        <dbReference type="ARBA" id="ARBA00022786"/>
    </source>
</evidence>
<dbReference type="RefSeq" id="XP_067068845.1">
    <property type="nucleotide sequence ID" value="XM_067212572.1"/>
</dbReference>
<evidence type="ECO:0000256" key="1">
    <source>
        <dbReference type="ARBA" id="ARBA00004496"/>
    </source>
</evidence>
<keyword evidence="3" id="KW-0813">Transport</keyword>
<dbReference type="Pfam" id="PF03987">
    <property type="entry name" value="Autophagy_act_C"/>
    <property type="match status" value="1"/>
</dbReference>
<reference evidence="8 9" key="1">
    <citation type="submission" date="2016-10" db="EMBL/GenBank/DDBJ databases">
        <title>Reductive evolution of mitochondrial metabolism and differential evolution of invasion-related proteins in Cryptosporidium.</title>
        <authorList>
            <person name="Liu S."/>
            <person name="Roellig D.M."/>
            <person name="Guo Y."/>
            <person name="Li N."/>
            <person name="Frace M.A."/>
            <person name="Tang K."/>
            <person name="Zhang L."/>
            <person name="Feng Y."/>
            <person name="Xiao L."/>
        </authorList>
    </citation>
    <scope>NUCLEOTIDE SEQUENCE [LARGE SCALE GENOMIC DNA]</scope>
    <source>
        <strain evidence="8">30847</strain>
    </source>
</reference>
<evidence type="ECO:0000256" key="2">
    <source>
        <dbReference type="ARBA" id="ARBA00007683"/>
    </source>
</evidence>
<dbReference type="PANTHER" id="PTHR12866:SF2">
    <property type="entry name" value="UBIQUITIN-LIKE-CONJUGATING ENZYME ATG3"/>
    <property type="match status" value="1"/>
</dbReference>
<dbReference type="Proteomes" id="UP000186804">
    <property type="component" value="Unassembled WGS sequence"/>
</dbReference>
<evidence type="ECO:0000256" key="7">
    <source>
        <dbReference type="ARBA" id="ARBA00023006"/>
    </source>
</evidence>
<dbReference type="GO" id="GO:0015031">
    <property type="term" value="P:protein transport"/>
    <property type="evidence" value="ECO:0007669"/>
    <property type="project" value="UniProtKB-KW"/>
</dbReference>
<keyword evidence="4" id="KW-0963">Cytoplasm</keyword>
<name>A0A1J4MSF3_9CRYT</name>
<comment type="subcellular location">
    <subcellularLocation>
        <location evidence="1">Cytoplasm</location>
    </subcellularLocation>
</comment>
<dbReference type="EMBL" id="LRBS01000048">
    <property type="protein sequence ID" value="OII76999.1"/>
    <property type="molecule type" value="Genomic_DNA"/>
</dbReference>
<dbReference type="GO" id="GO:0000407">
    <property type="term" value="C:phagophore assembly site"/>
    <property type="evidence" value="ECO:0007669"/>
    <property type="project" value="TreeGrafter"/>
</dbReference>
<dbReference type="AlphaFoldDB" id="A0A1J4MSF3"/>
<dbReference type="InterPro" id="IPR007135">
    <property type="entry name" value="Atg3/Atg10"/>
</dbReference>
<keyword evidence="7" id="KW-0072">Autophagy</keyword>
<dbReference type="OrthoDB" id="1584384at2759"/>
<evidence type="ECO:0000256" key="3">
    <source>
        <dbReference type="ARBA" id="ARBA00022448"/>
    </source>
</evidence>
<keyword evidence="5" id="KW-0833">Ubl conjugation pathway</keyword>
<evidence type="ECO:0000256" key="6">
    <source>
        <dbReference type="ARBA" id="ARBA00022927"/>
    </source>
</evidence>
<dbReference type="GO" id="GO:0005829">
    <property type="term" value="C:cytosol"/>
    <property type="evidence" value="ECO:0007669"/>
    <property type="project" value="TreeGrafter"/>
</dbReference>
<dbReference type="GO" id="GO:0061723">
    <property type="term" value="P:glycophagy"/>
    <property type="evidence" value="ECO:0007669"/>
    <property type="project" value="TreeGrafter"/>
</dbReference>
<comment type="similarity">
    <text evidence="2">Belongs to the ATG3 family.</text>
</comment>